<gene>
    <name evidence="2" type="ORF">HNQ77_003492</name>
</gene>
<sequence length="147" mass="16196">MAATLAMPDVPGYRTEVAADLSDAMTRRRLSASAVKGFLSLAEKWGLRDPDARQLLGGISAGSYYAWKKNPRDRVLDQDRLMRISLLVGVFKALNILYSQKLADAWIALPNANPMFGGLTPLAYMIQRGQPGILHVRQLLDARRGGQ</sequence>
<reference evidence="2 3" key="1">
    <citation type="submission" date="2020-08" db="EMBL/GenBank/DDBJ databases">
        <title>Genomic Encyclopedia of Type Strains, Phase IV (KMG-IV): sequencing the most valuable type-strain genomes for metagenomic binning, comparative biology and taxonomic classification.</title>
        <authorList>
            <person name="Goeker M."/>
        </authorList>
    </citation>
    <scope>NUCLEOTIDE SEQUENCE [LARGE SCALE GENOMIC DNA]</scope>
    <source>
        <strain evidence="2 3">DSM 103733</strain>
    </source>
</reference>
<dbReference type="GO" id="GO:0003677">
    <property type="term" value="F:DNA binding"/>
    <property type="evidence" value="ECO:0007669"/>
    <property type="project" value="InterPro"/>
</dbReference>
<dbReference type="InterPro" id="IPR024467">
    <property type="entry name" value="Xre/MbcA/ParS-like_toxin-bd"/>
</dbReference>
<accession>A0A841K2Z6</accession>
<dbReference type="EMBL" id="JACHEK010000007">
    <property type="protein sequence ID" value="MBB6145531.1"/>
    <property type="molecule type" value="Genomic_DNA"/>
</dbReference>
<organism evidence="2 3">
    <name type="scientific">Silvibacterium bohemicum</name>
    <dbReference type="NCBI Taxonomy" id="1577686"/>
    <lineage>
        <taxon>Bacteria</taxon>
        <taxon>Pseudomonadati</taxon>
        <taxon>Acidobacteriota</taxon>
        <taxon>Terriglobia</taxon>
        <taxon>Terriglobales</taxon>
        <taxon>Acidobacteriaceae</taxon>
        <taxon>Silvibacterium</taxon>
    </lineage>
</organism>
<evidence type="ECO:0000313" key="3">
    <source>
        <dbReference type="Proteomes" id="UP000538666"/>
    </source>
</evidence>
<dbReference type="Pfam" id="PF09722">
    <property type="entry name" value="Xre_MbcA_ParS_C"/>
    <property type="match status" value="1"/>
</dbReference>
<name>A0A841K2Z6_9BACT</name>
<dbReference type="RefSeq" id="WP_050060597.1">
    <property type="nucleotide sequence ID" value="NZ_JACHEK010000007.1"/>
</dbReference>
<evidence type="ECO:0000259" key="1">
    <source>
        <dbReference type="Pfam" id="PF09722"/>
    </source>
</evidence>
<proteinExistence type="predicted"/>
<dbReference type="Proteomes" id="UP000538666">
    <property type="component" value="Unassembled WGS sequence"/>
</dbReference>
<dbReference type="AlphaFoldDB" id="A0A841K2Z6"/>
<dbReference type="OrthoDB" id="117888at2"/>
<feature type="domain" description="Antitoxin Xre/MbcA/ParS-like toxin-binding" evidence="1">
    <location>
        <begin position="102"/>
        <end position="146"/>
    </location>
</feature>
<protein>
    <recommendedName>
        <fullName evidence="1">Antitoxin Xre/MbcA/ParS-like toxin-binding domain-containing protein</fullName>
    </recommendedName>
</protein>
<keyword evidence="3" id="KW-1185">Reference proteome</keyword>
<evidence type="ECO:0000313" key="2">
    <source>
        <dbReference type="EMBL" id="MBB6145531.1"/>
    </source>
</evidence>
<comment type="caution">
    <text evidence="2">The sequence shown here is derived from an EMBL/GenBank/DDBJ whole genome shotgun (WGS) entry which is preliminary data.</text>
</comment>